<gene>
    <name evidence="2" type="ORF">METZ01_LOCUS369992</name>
</gene>
<feature type="non-terminal residue" evidence="2">
    <location>
        <position position="59"/>
    </location>
</feature>
<keyword evidence="1" id="KW-1133">Transmembrane helix</keyword>
<accession>A0A382T6Y4</accession>
<name>A0A382T6Y4_9ZZZZ</name>
<feature type="transmembrane region" description="Helical" evidence="1">
    <location>
        <begin position="6"/>
        <end position="27"/>
    </location>
</feature>
<evidence type="ECO:0000313" key="2">
    <source>
        <dbReference type="EMBL" id="SVD17138.1"/>
    </source>
</evidence>
<dbReference type="AlphaFoldDB" id="A0A382T6Y4"/>
<sequence>MTATALGNFVATSVAGVVWGGIQGLIIQETGWKRSSIGFSASVGVWMSGVVAPFAGRLA</sequence>
<protein>
    <submittedName>
        <fullName evidence="2">Uncharacterized protein</fullName>
    </submittedName>
</protein>
<organism evidence="2">
    <name type="scientific">marine metagenome</name>
    <dbReference type="NCBI Taxonomy" id="408172"/>
    <lineage>
        <taxon>unclassified sequences</taxon>
        <taxon>metagenomes</taxon>
        <taxon>ecological metagenomes</taxon>
    </lineage>
</organism>
<keyword evidence="1" id="KW-0472">Membrane</keyword>
<dbReference type="EMBL" id="UINC01133919">
    <property type="protein sequence ID" value="SVD17138.1"/>
    <property type="molecule type" value="Genomic_DNA"/>
</dbReference>
<proteinExistence type="predicted"/>
<keyword evidence="1" id="KW-0812">Transmembrane</keyword>
<evidence type="ECO:0000256" key="1">
    <source>
        <dbReference type="SAM" id="Phobius"/>
    </source>
</evidence>
<reference evidence="2" key="1">
    <citation type="submission" date="2018-05" db="EMBL/GenBank/DDBJ databases">
        <authorList>
            <person name="Lanie J.A."/>
            <person name="Ng W.-L."/>
            <person name="Kazmierczak K.M."/>
            <person name="Andrzejewski T.M."/>
            <person name="Davidsen T.M."/>
            <person name="Wayne K.J."/>
            <person name="Tettelin H."/>
            <person name="Glass J.I."/>
            <person name="Rusch D."/>
            <person name="Podicherti R."/>
            <person name="Tsui H.-C.T."/>
            <person name="Winkler M.E."/>
        </authorList>
    </citation>
    <scope>NUCLEOTIDE SEQUENCE</scope>
</reference>
<feature type="transmembrane region" description="Helical" evidence="1">
    <location>
        <begin position="39"/>
        <end position="56"/>
    </location>
</feature>